<dbReference type="GO" id="GO:0030153">
    <property type="term" value="P:bacteriocin immunity"/>
    <property type="evidence" value="ECO:0007669"/>
    <property type="project" value="InterPro"/>
</dbReference>
<dbReference type="SUPFAM" id="SSF101125">
    <property type="entry name" value="Colicin D immunity protein"/>
    <property type="match status" value="1"/>
</dbReference>
<dbReference type="EMBL" id="LC564893">
    <property type="protein sequence ID" value="BCG67766.1"/>
    <property type="molecule type" value="Genomic_DNA"/>
</dbReference>
<dbReference type="GO" id="GO:0015643">
    <property type="term" value="F:toxic substance binding"/>
    <property type="evidence" value="ECO:0007669"/>
    <property type="project" value="InterPro"/>
</dbReference>
<evidence type="ECO:0000259" key="1">
    <source>
        <dbReference type="Pfam" id="PF09204"/>
    </source>
</evidence>
<dbReference type="Gene3D" id="1.20.120.650">
    <property type="entry name" value="Colicin D"/>
    <property type="match status" value="1"/>
</dbReference>
<dbReference type="InterPro" id="IPR036471">
    <property type="entry name" value="Colicin_D_sf"/>
</dbReference>
<organism evidence="2">
    <name type="scientific">Haptophyceae sp. NIES-3900</name>
    <dbReference type="NCBI Taxonomy" id="2748608"/>
    <lineage>
        <taxon>Eukaryota</taxon>
        <taxon>Haptista</taxon>
        <taxon>Haptophyta</taxon>
    </lineage>
</organism>
<gene>
    <name evidence="2" type="primary">orf109</name>
</gene>
<keyword evidence="2" id="KW-0150">Chloroplast</keyword>
<sequence length="109" mass="13006">MVENKIDVLLSNFAYWESRKSYVLLVESFIGEEISADTFITEFLELWRFDRDRTNDKVVDHENVAELILELFYSCDIFAPDPTLREEYEIGEVELRDYAKQILLQLKNF</sequence>
<evidence type="ECO:0000313" key="2">
    <source>
        <dbReference type="EMBL" id="BCG67766.1"/>
    </source>
</evidence>
<keyword evidence="2" id="KW-0934">Plastid</keyword>
<dbReference type="AlphaFoldDB" id="A0A7R7AJP6"/>
<geneLocation type="chloroplast" evidence="2"/>
<name>A0A7R7AJP6_9EUKA</name>
<proteinExistence type="predicted"/>
<feature type="domain" description="Colicin D immunity protein" evidence="1">
    <location>
        <begin position="21"/>
        <end position="106"/>
    </location>
</feature>
<dbReference type="Pfam" id="PF09204">
    <property type="entry name" value="Colicin_immun"/>
    <property type="match status" value="1"/>
</dbReference>
<reference evidence="2" key="1">
    <citation type="submission" date="2020-06" db="EMBL/GenBank/DDBJ databases">
        <title>Organellar genomes of a novel haptophyte.</title>
        <authorList>
            <person name="Kamikawa R."/>
            <person name="Miyashita H."/>
        </authorList>
    </citation>
    <scope>NUCLEOTIDE SEQUENCE</scope>
    <source>
        <strain evidence="2">NIES-3900</strain>
    </source>
</reference>
<protein>
    <recommendedName>
        <fullName evidence="1">Colicin D immunity protein domain-containing protein</fullName>
    </recommendedName>
</protein>
<accession>A0A7R7AJP6</accession>
<dbReference type="InterPro" id="IPR015287">
    <property type="entry name" value="Colicin_D_immunity_dom"/>
</dbReference>